<proteinExistence type="predicted"/>
<keyword evidence="2" id="KW-1185">Reference proteome</keyword>
<name>A0A016VWE2_9BILA</name>
<gene>
    <name evidence="1" type="primary">Acey_s0003.g1156</name>
    <name evidence="1" type="ORF">Y032_0003g1156</name>
</gene>
<protein>
    <submittedName>
        <fullName evidence="1">Uncharacterized protein</fullName>
    </submittedName>
</protein>
<dbReference type="EMBL" id="JARK01001339">
    <property type="protein sequence ID" value="EYC31631.1"/>
    <property type="molecule type" value="Genomic_DNA"/>
</dbReference>
<accession>A0A016VWE2</accession>
<dbReference type="AlphaFoldDB" id="A0A016VWE2"/>
<comment type="caution">
    <text evidence="1">The sequence shown here is derived from an EMBL/GenBank/DDBJ whole genome shotgun (WGS) entry which is preliminary data.</text>
</comment>
<dbReference type="Proteomes" id="UP000024635">
    <property type="component" value="Unassembled WGS sequence"/>
</dbReference>
<sequence length="73" mass="7786">MRKKGRGQPTLIGALGPPVMPISLNSNGINPIAHDIFVLSAVQVKQVGVEGCSIAPITVAWLRPFFPHDDNTP</sequence>
<reference evidence="2" key="1">
    <citation type="journal article" date="2015" name="Nat. Genet.">
        <title>The genome and transcriptome of the zoonotic hookworm Ancylostoma ceylanicum identify infection-specific gene families.</title>
        <authorList>
            <person name="Schwarz E.M."/>
            <person name="Hu Y."/>
            <person name="Antoshechkin I."/>
            <person name="Miller M.M."/>
            <person name="Sternberg P.W."/>
            <person name="Aroian R.V."/>
        </authorList>
    </citation>
    <scope>NUCLEOTIDE SEQUENCE</scope>
    <source>
        <strain evidence="2">HY135</strain>
    </source>
</reference>
<organism evidence="1 2">
    <name type="scientific">Ancylostoma ceylanicum</name>
    <dbReference type="NCBI Taxonomy" id="53326"/>
    <lineage>
        <taxon>Eukaryota</taxon>
        <taxon>Metazoa</taxon>
        <taxon>Ecdysozoa</taxon>
        <taxon>Nematoda</taxon>
        <taxon>Chromadorea</taxon>
        <taxon>Rhabditida</taxon>
        <taxon>Rhabditina</taxon>
        <taxon>Rhabditomorpha</taxon>
        <taxon>Strongyloidea</taxon>
        <taxon>Ancylostomatidae</taxon>
        <taxon>Ancylostomatinae</taxon>
        <taxon>Ancylostoma</taxon>
    </lineage>
</organism>
<evidence type="ECO:0000313" key="1">
    <source>
        <dbReference type="EMBL" id="EYC31631.1"/>
    </source>
</evidence>
<evidence type="ECO:0000313" key="2">
    <source>
        <dbReference type="Proteomes" id="UP000024635"/>
    </source>
</evidence>